<dbReference type="Pfam" id="PF00059">
    <property type="entry name" value="Lectin_C"/>
    <property type="match status" value="3"/>
</dbReference>
<dbReference type="PANTHER" id="PTHR45784:SF3">
    <property type="entry name" value="C-TYPE LECTIN DOMAIN FAMILY 4 MEMBER K-LIKE-RELATED"/>
    <property type="match status" value="1"/>
</dbReference>
<name>A0A3B4X0T5_SERLL</name>
<dbReference type="InterPro" id="IPR016186">
    <property type="entry name" value="C-type_lectin-like/link_sf"/>
</dbReference>
<reference evidence="2" key="1">
    <citation type="submission" date="2025-08" db="UniProtKB">
        <authorList>
            <consortium name="Ensembl"/>
        </authorList>
    </citation>
    <scope>IDENTIFICATION</scope>
</reference>
<dbReference type="AlphaFoldDB" id="A0A3B4X0T5"/>
<feature type="domain" description="C-type lectin" evidence="1">
    <location>
        <begin position="26"/>
        <end position="119"/>
    </location>
</feature>
<dbReference type="GeneTree" id="ENSGT01100000263473"/>
<dbReference type="InterPro" id="IPR016187">
    <property type="entry name" value="CTDL_fold"/>
</dbReference>
<dbReference type="Proteomes" id="UP000261360">
    <property type="component" value="Unplaced"/>
</dbReference>
<protein>
    <recommendedName>
        <fullName evidence="1">C-type lectin domain-containing protein</fullName>
    </recommendedName>
</protein>
<dbReference type="InterPro" id="IPR001304">
    <property type="entry name" value="C-type_lectin-like"/>
</dbReference>
<proteinExistence type="predicted"/>
<keyword evidence="3" id="KW-1185">Reference proteome</keyword>
<dbReference type="Gene3D" id="3.10.100.10">
    <property type="entry name" value="Mannose-Binding Protein A, subunit A"/>
    <property type="match status" value="3"/>
</dbReference>
<evidence type="ECO:0000313" key="2">
    <source>
        <dbReference type="Ensembl" id="ENSSLDP00000009077.1"/>
    </source>
</evidence>
<evidence type="ECO:0000313" key="3">
    <source>
        <dbReference type="Proteomes" id="UP000261360"/>
    </source>
</evidence>
<dbReference type="SMART" id="SM00034">
    <property type="entry name" value="CLECT"/>
    <property type="match status" value="3"/>
</dbReference>
<sequence length="374" mass="44132">MLVALTLQYFLSVGHCPFSTCHFYEYHFIKETKTWDEAQSYCREKYTDLATVYNMTDIKRLRNLEAQTKAWIGLYNNNTGEREWHWSLPGVEYNETHTLWKEGEPDDHKPRENCVSMNTTSQIVKNKKEGISYDACLSVHSTESSSDKYHLINKDKKWTQAQSYCREYHTDLVSGERQLQDVELTEEKNMTKEKQLWIGLFRDTWTWSDGSIFSFRHWDHESFRDGKGPNKCWRGVSSDFVQHQYVNNILSLCVGQCSFFTCQKLILIQEHKTWDEALDYCREHHRDLVSITNVHQQRWVQQRAKNASSPFVWLGLRYTCALDLWFWVNDHLVCYDNWGPGQEPVSCFHSAAMASDGQWVKKADTEKYDFICAV</sequence>
<dbReference type="Ensembl" id="ENSSLDT00000009383.1">
    <property type="protein sequence ID" value="ENSSLDP00000009077.1"/>
    <property type="gene ID" value="ENSSLDG00000007193.1"/>
</dbReference>
<dbReference type="PANTHER" id="PTHR45784">
    <property type="entry name" value="C-TYPE LECTIN DOMAIN FAMILY 20 MEMBER A-RELATED"/>
    <property type="match status" value="1"/>
</dbReference>
<organism evidence="2 3">
    <name type="scientific">Seriola lalandi dorsalis</name>
    <dbReference type="NCBI Taxonomy" id="1841481"/>
    <lineage>
        <taxon>Eukaryota</taxon>
        <taxon>Metazoa</taxon>
        <taxon>Chordata</taxon>
        <taxon>Craniata</taxon>
        <taxon>Vertebrata</taxon>
        <taxon>Euteleostomi</taxon>
        <taxon>Actinopterygii</taxon>
        <taxon>Neopterygii</taxon>
        <taxon>Teleostei</taxon>
        <taxon>Neoteleostei</taxon>
        <taxon>Acanthomorphata</taxon>
        <taxon>Carangaria</taxon>
        <taxon>Carangiformes</taxon>
        <taxon>Carangidae</taxon>
        <taxon>Seriola</taxon>
    </lineage>
</organism>
<feature type="domain" description="C-type lectin" evidence="1">
    <location>
        <begin position="260"/>
        <end position="373"/>
    </location>
</feature>
<accession>A0A3B4X0T5</accession>
<evidence type="ECO:0000259" key="1">
    <source>
        <dbReference type="PROSITE" id="PS50041"/>
    </source>
</evidence>
<reference evidence="2" key="2">
    <citation type="submission" date="2025-09" db="UniProtKB">
        <authorList>
            <consortium name="Ensembl"/>
        </authorList>
    </citation>
    <scope>IDENTIFICATION</scope>
</reference>
<dbReference type="PROSITE" id="PS50041">
    <property type="entry name" value="C_TYPE_LECTIN_2"/>
    <property type="match status" value="3"/>
</dbReference>
<dbReference type="SUPFAM" id="SSF56436">
    <property type="entry name" value="C-type lectin-like"/>
    <property type="match status" value="3"/>
</dbReference>
<feature type="domain" description="C-type lectin" evidence="1">
    <location>
        <begin position="149"/>
        <end position="232"/>
    </location>
</feature>